<evidence type="ECO:0000259" key="1">
    <source>
        <dbReference type="Pfam" id="PF06985"/>
    </source>
</evidence>
<reference evidence="2" key="1">
    <citation type="journal article" date="2021" name="Nat. Commun.">
        <title>Genetic determinants of endophytism in the Arabidopsis root mycobiome.</title>
        <authorList>
            <person name="Mesny F."/>
            <person name="Miyauchi S."/>
            <person name="Thiergart T."/>
            <person name="Pickel B."/>
            <person name="Atanasova L."/>
            <person name="Karlsson M."/>
            <person name="Huettel B."/>
            <person name="Barry K.W."/>
            <person name="Haridas S."/>
            <person name="Chen C."/>
            <person name="Bauer D."/>
            <person name="Andreopoulos W."/>
            <person name="Pangilinan J."/>
            <person name="LaButti K."/>
            <person name="Riley R."/>
            <person name="Lipzen A."/>
            <person name="Clum A."/>
            <person name="Drula E."/>
            <person name="Henrissat B."/>
            <person name="Kohler A."/>
            <person name="Grigoriev I.V."/>
            <person name="Martin F.M."/>
            <person name="Hacquard S."/>
        </authorList>
    </citation>
    <scope>NUCLEOTIDE SEQUENCE</scope>
    <source>
        <strain evidence="2">MPI-SDFR-AT-0120</strain>
    </source>
</reference>
<dbReference type="Pfam" id="PF06985">
    <property type="entry name" value="HET"/>
    <property type="match status" value="1"/>
</dbReference>
<name>A0A8K0W1L9_9PLEO</name>
<dbReference type="PANTHER" id="PTHR33112">
    <property type="entry name" value="DOMAIN PROTEIN, PUTATIVE-RELATED"/>
    <property type="match status" value="1"/>
</dbReference>
<dbReference type="Proteomes" id="UP000813461">
    <property type="component" value="Unassembled WGS sequence"/>
</dbReference>
<dbReference type="InterPro" id="IPR010730">
    <property type="entry name" value="HET"/>
</dbReference>
<dbReference type="PANTHER" id="PTHR33112:SF16">
    <property type="entry name" value="HETEROKARYON INCOMPATIBILITY DOMAIN-CONTAINING PROTEIN"/>
    <property type="match status" value="1"/>
</dbReference>
<feature type="domain" description="Heterokaryon incompatibility" evidence="1">
    <location>
        <begin position="254"/>
        <end position="406"/>
    </location>
</feature>
<gene>
    <name evidence="2" type="ORF">FB567DRAFT_284739</name>
</gene>
<proteinExistence type="predicted"/>
<accession>A0A8K0W1L9</accession>
<evidence type="ECO:0000313" key="2">
    <source>
        <dbReference type="EMBL" id="KAH7090165.1"/>
    </source>
</evidence>
<dbReference type="OrthoDB" id="3792241at2759"/>
<dbReference type="EMBL" id="JAGMVJ010000005">
    <property type="protein sequence ID" value="KAH7090165.1"/>
    <property type="molecule type" value="Genomic_DNA"/>
</dbReference>
<dbReference type="AlphaFoldDB" id="A0A8K0W1L9"/>
<organism evidence="2 3">
    <name type="scientific">Paraphoma chrysanthemicola</name>
    <dbReference type="NCBI Taxonomy" id="798071"/>
    <lineage>
        <taxon>Eukaryota</taxon>
        <taxon>Fungi</taxon>
        <taxon>Dikarya</taxon>
        <taxon>Ascomycota</taxon>
        <taxon>Pezizomycotina</taxon>
        <taxon>Dothideomycetes</taxon>
        <taxon>Pleosporomycetidae</taxon>
        <taxon>Pleosporales</taxon>
        <taxon>Pleosporineae</taxon>
        <taxon>Phaeosphaeriaceae</taxon>
        <taxon>Paraphoma</taxon>
    </lineage>
</organism>
<keyword evidence="3" id="KW-1185">Reference proteome</keyword>
<evidence type="ECO:0000313" key="3">
    <source>
        <dbReference type="Proteomes" id="UP000813461"/>
    </source>
</evidence>
<protein>
    <submittedName>
        <fullName evidence="2">Heterokaryon incompatibility protein-domain-containing protein</fullName>
    </submittedName>
</protein>
<sequence length="780" mass="88520">MMVVRNKRHTGMLPVLERLHTAKKLHLEVPRQQQSHVVPNRLCESCTLFITRIQSLILHFREVPLRQRVSRQPHYSSEDELTRGVGIGCHLCSKFMGVLYSLEDKFLVPNEIEEEYEDGIYTEFEERYVTSKILKPGIGYDAGSDEKVDEDNVYSVTIGKISKVSRRLDGFTKPLAVDLSDTLREPAEEAQTSSFTGSEACLNAVRQWHQICTTQHILCKPEPSLRRPTRLLDLEFDDTNDVRLIEGNLNDAPYATLSYSWGTVEQTMLIPSLYEQFRSRIPLNSLSNVVQDSIKVCRGLSIRYLWIDALCIVQGEDGDFAEEAARMIDIYGGSTINITAAATINTTQHFLVFRDALEIMDCVLKPGIDGGHRGYIRNRWLCSGARESNRRPGDYHVDSRAWTMQERFLSPRSIYFGPTGMHWECRKGIACEFDVDIDAQRLHKRPAWHEDAKLNLKLEHNKVSLLGDCQPDMDRVIAMRHVWNRVLRCYTGMELTNHTDKLVALSGVTSLLEKSTGLRASFGLWDRFFMQDLLWQVDMNTAHHAKVLDQAPSWSWANLGDCSIHPSNAQLPSERRGNTLCIQSSTATLMAPPPDFEFRRLPSYNAAAGRLVIRGKLVPCGLEIDDRGDLHYYGLHPRAETTPSAIDTFATPTEELSAAELELKGVFRLDSQTWPTTNNFEPDTLSSVQQPDVFCLLVVSELDHRSEKGVAGQHIFRNSGLVLTPVQGVQHHYRRLGVFTETYNNVDVEEDHDGDSRFRIPAEATYLWKNAGEDQVVTIV</sequence>
<comment type="caution">
    <text evidence="2">The sequence shown here is derived from an EMBL/GenBank/DDBJ whole genome shotgun (WGS) entry which is preliminary data.</text>
</comment>